<dbReference type="Gene3D" id="3.40.50.720">
    <property type="entry name" value="NAD(P)-binding Rossmann-like Domain"/>
    <property type="match status" value="2"/>
</dbReference>
<evidence type="ECO:0000256" key="2">
    <source>
        <dbReference type="ARBA" id="ARBA00023027"/>
    </source>
</evidence>
<protein>
    <submittedName>
        <fullName evidence="5">Nucleotide sugar dehydrogenase</fullName>
    </submittedName>
</protein>
<dbReference type="NCBIfam" id="TIGR03026">
    <property type="entry name" value="NDP-sugDHase"/>
    <property type="match status" value="1"/>
</dbReference>
<feature type="domain" description="UDP-glucose/GDP-mannose dehydrogenase C-terminal" evidence="4">
    <location>
        <begin position="341"/>
        <end position="436"/>
    </location>
</feature>
<keyword evidence="6" id="KW-1185">Reference proteome</keyword>
<sequence length="447" mass="49457">MLESAKESEPVALRELEDKIARRAAVVGVIGLGYVGLPFAVEKGKVGFKVIGIEQNPVRAEKINRGINYIPDVNDEELSHLVATGHLEAVTNFDRVPEMDVLVICVPTPLTENLTPDLSYVQSVTEAIARHLRPGQLISLESTTYPGTTDDVMRPILENVSGLEQGKDFFLAHSPERVDPGNQRYTTKNTNKVVGASDPASLRVATFFYQQTIDHVVPVSSAKAAELVKVFENTFRAVNIALVNELTLLCDRMGLNIWEVLDAANTKPFGIMPFYPGPGVGGHCIPIDPHYLEWKAKEYNFETHFISLAGEVNRRMPEFVVGKARRVLNQLGIAPSRARILVLGVAYKKDLGDCRESPALTILKQFLADGVKLSYHDPHVPQIAIDRSLFSSIPLTDEAIREADLVVITTDHSHIDYRNVVEQAKAVLDTRGITRHLDCNQEKVTLL</sequence>
<keyword evidence="1" id="KW-0560">Oxidoreductase</keyword>
<reference evidence="5 6" key="1">
    <citation type="submission" date="2024-01" db="EMBL/GenBank/DDBJ databases">
        <title>Genomic insights into the taxonomy and metabolism of the cyanobacterium Pannus brasiliensis CCIBt3594.</title>
        <authorList>
            <person name="Machado M."/>
            <person name="Botero N.B."/>
            <person name="Andreote A.P.D."/>
            <person name="Feitosa A.M.T."/>
            <person name="Popin R."/>
            <person name="Sivonen K."/>
            <person name="Fiore M.F."/>
        </authorList>
    </citation>
    <scope>NUCLEOTIDE SEQUENCE [LARGE SCALE GENOMIC DNA]</scope>
    <source>
        <strain evidence="5 6">CCIBt3594</strain>
    </source>
</reference>
<dbReference type="Pfam" id="PF03720">
    <property type="entry name" value="UDPG_MGDP_dh_C"/>
    <property type="match status" value="1"/>
</dbReference>
<evidence type="ECO:0000313" key="6">
    <source>
        <dbReference type="Proteomes" id="UP001328733"/>
    </source>
</evidence>
<dbReference type="GO" id="GO:0051287">
    <property type="term" value="F:NAD binding"/>
    <property type="evidence" value="ECO:0007669"/>
    <property type="project" value="InterPro"/>
</dbReference>
<dbReference type="InterPro" id="IPR014026">
    <property type="entry name" value="UDP-Glc/GDP-Man_DH_dimer"/>
</dbReference>
<comment type="similarity">
    <text evidence="3">Belongs to the UDP-glucose/GDP-mannose dehydrogenase family.</text>
</comment>
<dbReference type="AlphaFoldDB" id="A0AAW9QEM2"/>
<dbReference type="InterPro" id="IPR014027">
    <property type="entry name" value="UDP-Glc/GDP-Man_DH_C"/>
</dbReference>
<accession>A0AAW9QEM2</accession>
<dbReference type="GO" id="GO:0016628">
    <property type="term" value="F:oxidoreductase activity, acting on the CH-CH group of donors, NAD or NADP as acceptor"/>
    <property type="evidence" value="ECO:0007669"/>
    <property type="project" value="InterPro"/>
</dbReference>
<dbReference type="InterPro" id="IPR001732">
    <property type="entry name" value="UDP-Glc/GDP-Man_DH_N"/>
</dbReference>
<dbReference type="RefSeq" id="WP_332863671.1">
    <property type="nucleotide sequence ID" value="NZ_JBAFSM010000004.1"/>
</dbReference>
<dbReference type="InterPro" id="IPR036220">
    <property type="entry name" value="UDP-Glc/GDP-Man_DH_C_sf"/>
</dbReference>
<dbReference type="Pfam" id="PF00984">
    <property type="entry name" value="UDPG_MGDP_dh"/>
    <property type="match status" value="1"/>
</dbReference>
<dbReference type="PIRSF" id="PIRSF500136">
    <property type="entry name" value="UDP_ManNAc_DH"/>
    <property type="match status" value="1"/>
</dbReference>
<evidence type="ECO:0000256" key="3">
    <source>
        <dbReference type="PIRNR" id="PIRNR000124"/>
    </source>
</evidence>
<evidence type="ECO:0000313" key="5">
    <source>
        <dbReference type="EMBL" id="MEG3436215.1"/>
    </source>
</evidence>
<dbReference type="EMBL" id="JBAFSM010000004">
    <property type="protein sequence ID" value="MEG3436215.1"/>
    <property type="molecule type" value="Genomic_DNA"/>
</dbReference>
<evidence type="ECO:0000259" key="4">
    <source>
        <dbReference type="SMART" id="SM00984"/>
    </source>
</evidence>
<dbReference type="InterPro" id="IPR008927">
    <property type="entry name" value="6-PGluconate_DH-like_C_sf"/>
</dbReference>
<dbReference type="GO" id="GO:0016616">
    <property type="term" value="F:oxidoreductase activity, acting on the CH-OH group of donors, NAD or NADP as acceptor"/>
    <property type="evidence" value="ECO:0007669"/>
    <property type="project" value="InterPro"/>
</dbReference>
<evidence type="ECO:0000256" key="1">
    <source>
        <dbReference type="ARBA" id="ARBA00023002"/>
    </source>
</evidence>
<gene>
    <name evidence="5" type="ORF">V0288_03710</name>
</gene>
<dbReference type="SUPFAM" id="SSF51735">
    <property type="entry name" value="NAD(P)-binding Rossmann-fold domains"/>
    <property type="match status" value="1"/>
</dbReference>
<dbReference type="Pfam" id="PF03721">
    <property type="entry name" value="UDPG_MGDP_dh_N"/>
    <property type="match status" value="1"/>
</dbReference>
<proteinExistence type="inferred from homology"/>
<organism evidence="5 6">
    <name type="scientific">Pannus brasiliensis CCIBt3594</name>
    <dbReference type="NCBI Taxonomy" id="1427578"/>
    <lineage>
        <taxon>Bacteria</taxon>
        <taxon>Bacillati</taxon>
        <taxon>Cyanobacteriota</taxon>
        <taxon>Cyanophyceae</taxon>
        <taxon>Oscillatoriophycideae</taxon>
        <taxon>Chroococcales</taxon>
        <taxon>Microcystaceae</taxon>
        <taxon>Pannus</taxon>
    </lineage>
</organism>
<dbReference type="InterPro" id="IPR028359">
    <property type="entry name" value="UDP_ManNAc/GlcNAc_DH"/>
</dbReference>
<keyword evidence="2" id="KW-0520">NAD</keyword>
<dbReference type="PIRSF" id="PIRSF000124">
    <property type="entry name" value="UDPglc_GDPman_dh"/>
    <property type="match status" value="1"/>
</dbReference>
<dbReference type="SMART" id="SM00984">
    <property type="entry name" value="UDPG_MGDP_dh_C"/>
    <property type="match status" value="1"/>
</dbReference>
<dbReference type="Proteomes" id="UP001328733">
    <property type="component" value="Unassembled WGS sequence"/>
</dbReference>
<dbReference type="GO" id="GO:0000271">
    <property type="term" value="P:polysaccharide biosynthetic process"/>
    <property type="evidence" value="ECO:0007669"/>
    <property type="project" value="InterPro"/>
</dbReference>
<dbReference type="InterPro" id="IPR017476">
    <property type="entry name" value="UDP-Glc/GDP-Man"/>
</dbReference>
<comment type="caution">
    <text evidence="5">The sequence shown here is derived from an EMBL/GenBank/DDBJ whole genome shotgun (WGS) entry which is preliminary data.</text>
</comment>
<dbReference type="InterPro" id="IPR036291">
    <property type="entry name" value="NAD(P)-bd_dom_sf"/>
</dbReference>
<name>A0AAW9QEM2_9CHRO</name>
<dbReference type="SUPFAM" id="SSF48179">
    <property type="entry name" value="6-phosphogluconate dehydrogenase C-terminal domain-like"/>
    <property type="match status" value="1"/>
</dbReference>
<dbReference type="PANTHER" id="PTHR43491:SF1">
    <property type="entry name" value="UDP-N-ACETYL-D-MANNOSAMINE DEHYDROGENASE"/>
    <property type="match status" value="1"/>
</dbReference>
<dbReference type="PANTHER" id="PTHR43491">
    <property type="entry name" value="UDP-N-ACETYL-D-MANNOSAMINE DEHYDROGENASE"/>
    <property type="match status" value="1"/>
</dbReference>
<dbReference type="SUPFAM" id="SSF52413">
    <property type="entry name" value="UDP-glucose/GDP-mannose dehydrogenase C-terminal domain"/>
    <property type="match status" value="1"/>
</dbReference>